<organism evidence="1 2">
    <name type="scientific">Grus japonensis</name>
    <name type="common">Japanese crane</name>
    <name type="synonym">Red-crowned crane</name>
    <dbReference type="NCBI Taxonomy" id="30415"/>
    <lineage>
        <taxon>Eukaryota</taxon>
        <taxon>Metazoa</taxon>
        <taxon>Chordata</taxon>
        <taxon>Craniata</taxon>
        <taxon>Vertebrata</taxon>
        <taxon>Euteleostomi</taxon>
        <taxon>Archelosauria</taxon>
        <taxon>Archosauria</taxon>
        <taxon>Dinosauria</taxon>
        <taxon>Saurischia</taxon>
        <taxon>Theropoda</taxon>
        <taxon>Coelurosauria</taxon>
        <taxon>Aves</taxon>
        <taxon>Neognathae</taxon>
        <taxon>Neoaves</taxon>
        <taxon>Gruiformes</taxon>
        <taxon>Gruidae</taxon>
        <taxon>Grus</taxon>
    </lineage>
</organism>
<protein>
    <submittedName>
        <fullName evidence="1">Mitochondrial enolase superfamily member 1</fullName>
    </submittedName>
</protein>
<dbReference type="PANTHER" id="PTHR33332">
    <property type="entry name" value="REVERSE TRANSCRIPTASE DOMAIN-CONTAINING PROTEIN"/>
    <property type="match status" value="1"/>
</dbReference>
<accession>A0ABC9Y416</accession>
<comment type="caution">
    <text evidence="1">The sequence shown here is derived from an EMBL/GenBank/DDBJ whole genome shotgun (WGS) entry which is preliminary data.</text>
</comment>
<keyword evidence="2" id="KW-1185">Reference proteome</keyword>
<dbReference type="EMBL" id="BAAFJT010000040">
    <property type="protein sequence ID" value="GAB0204469.1"/>
    <property type="molecule type" value="Genomic_DNA"/>
</dbReference>
<reference evidence="1 2" key="1">
    <citation type="submission" date="2024-06" db="EMBL/GenBank/DDBJ databases">
        <title>The draft genome of Grus japonensis, version 3.</title>
        <authorList>
            <person name="Nabeshima K."/>
            <person name="Suzuki S."/>
            <person name="Onuma M."/>
        </authorList>
    </citation>
    <scope>NUCLEOTIDE SEQUENCE [LARGE SCALE GENOMIC DNA]</scope>
    <source>
        <strain evidence="1 2">451A</strain>
    </source>
</reference>
<evidence type="ECO:0000313" key="2">
    <source>
        <dbReference type="Proteomes" id="UP001623348"/>
    </source>
</evidence>
<evidence type="ECO:0000313" key="1">
    <source>
        <dbReference type="EMBL" id="GAB0204469.1"/>
    </source>
</evidence>
<proteinExistence type="predicted"/>
<dbReference type="Proteomes" id="UP001623348">
    <property type="component" value="Unassembled WGS sequence"/>
</dbReference>
<name>A0ABC9Y416_GRUJA</name>
<sequence length="325" mass="36341">MEVHGGADMHSKEAVTPWRACSGAGCWQDQWTCGERSPHWSRFAGRTCDPMGDPHWSSLLLKVCTPWKGPTLEQLVKNCSPWEGLTLEKFMEDCLLWEGPHTGAREEGEAETMCDELTATPIPCPPVRLEGHSPGETGKTQIGWVVCEMGRKLSRSLHSEGGDQRVYSVWQSVTSEVSQGSVLGPTLFNIFINDLDDGTERTLTKFADVTKLAGEVDILQRDRLEEWASKNCMKFNKDTCEVLHLEQHKQRAQHRQNDLCGWGAALLGVTVDNELNMSQQSAAAPTKANGILSYILRGIISRNRDVTILLFLAFVRLHPEYCVQF</sequence>
<dbReference type="AlphaFoldDB" id="A0ABC9Y416"/>
<gene>
    <name evidence="1" type="ORF">GRJ2_002912500</name>
</gene>